<accession>A0ABR0MX55</accession>
<feature type="compositionally biased region" description="Low complexity" evidence="6">
    <location>
        <begin position="416"/>
        <end position="425"/>
    </location>
</feature>
<feature type="compositionally biased region" description="Polar residues" evidence="6">
    <location>
        <begin position="781"/>
        <end position="796"/>
    </location>
</feature>
<feature type="region of interest" description="Disordered" evidence="6">
    <location>
        <begin position="332"/>
        <end position="351"/>
    </location>
</feature>
<dbReference type="Pfam" id="PF00612">
    <property type="entry name" value="IQ"/>
    <property type="match status" value="3"/>
</dbReference>
<dbReference type="InterPro" id="IPR025064">
    <property type="entry name" value="DUF4005"/>
</dbReference>
<protein>
    <recommendedName>
        <fullName evidence="7">DUF4005 domain-containing protein</fullName>
    </recommendedName>
</protein>
<feature type="region of interest" description="Disordered" evidence="6">
    <location>
        <begin position="415"/>
        <end position="445"/>
    </location>
</feature>
<sequence>MAFYPCNCHYLNNNSDARHQGKRAETHLTTANKSEAKANQKNKKENLPLVLLVFAVSPELREMGKSPGKWIKAVLFGKKSSKTGYHKGRENVANVNEVLVSARASEAEVPVAPPFPSQLNQYANERNERDERKLELENKEAANISNDDRISLPVSQGIDSQESALQYFQNDPERMKQKQAATIVQAAFRGYLARRAFWALKGIIRLQALIRGHLVRRQAIATLCCVMGIVKLQSHIRGVMARRSDGGLEVQKKYNQMNLWESKPVVSLGVNMPARIGKLSANAFARKLVASSPPVMPLHLHDDAGEPNSVCNWLERWSASCFWKPVPQPKKASKLQKKQANGQVVETDSGRPKLSVRRIRPANLDCASVQATSELDKPKRNLRKVSSHPAEMAVKENPQNELEKVKRNLRKVHNPVVENSVQSQVESDKQKQSLEKFPSATNPDIVEQSLNSLAEKANKEMASTVNSSAEKMKNEMAMTVNSSTEEMKRETTTIKSSAEKMNKETALKINNSAEKMKKETSLNSSAEKMRQETATENGSAEKMKKETALTVNISAEKMNKETALTINNSAEKMKKEMARTVNSSAEKTRQETATVNGSAEKMKKETALTVKSSNEKVKKETALTVNNSAEKVNKEIASQVNGSAEKMKKETTVAVLKSPDIETMPGPLGMNETSGLFHADPSVVDSKPSIDSIVKDENNPIANVELNRKGDSTNNENQKSGRKASNPAKQDHTENGPQISPALPSYMAATESAKAKLRLQGSPRFSQDGGEKINLARRQSLPISANSKINSQSPRTQRLVHAGKEGSKSDRPLSSRDRNAKATQVEWRR</sequence>
<dbReference type="InterPro" id="IPR000048">
    <property type="entry name" value="IQ_motif_EF-hand-BS"/>
</dbReference>
<dbReference type="SUPFAM" id="SSF52540">
    <property type="entry name" value="P-loop containing nucleoside triphosphate hydrolases"/>
    <property type="match status" value="1"/>
</dbReference>
<evidence type="ECO:0000256" key="4">
    <source>
        <dbReference type="ARBA" id="ARBA00045534"/>
    </source>
</evidence>
<feature type="region of interest" description="Disordered" evidence="6">
    <location>
        <begin position="515"/>
        <end position="543"/>
    </location>
</feature>
<evidence type="ECO:0000256" key="1">
    <source>
        <dbReference type="ARBA" id="ARBA00022860"/>
    </source>
</evidence>
<dbReference type="SMART" id="SM00015">
    <property type="entry name" value="IQ"/>
    <property type="match status" value="3"/>
</dbReference>
<name>A0ABR0MX55_GOSAR</name>
<evidence type="ECO:0000313" key="8">
    <source>
        <dbReference type="EMBL" id="KAK5782866.1"/>
    </source>
</evidence>
<feature type="region of interest" description="Disordered" evidence="6">
    <location>
        <begin position="677"/>
        <end position="829"/>
    </location>
</feature>
<dbReference type="Gene3D" id="1.20.5.190">
    <property type="match status" value="1"/>
</dbReference>
<comment type="subunit">
    <text evidence="3">Binds to multiple calmodulin (CaM) in the presence of Ca(2+) and CaM-like proteins.</text>
</comment>
<feature type="compositionally biased region" description="Polar residues" evidence="6">
    <location>
        <begin position="580"/>
        <end position="597"/>
    </location>
</feature>
<keyword evidence="5" id="KW-0175">Coiled coil</keyword>
<dbReference type="PANTHER" id="PTHR32295">
    <property type="entry name" value="IQ-DOMAIN 5-RELATED"/>
    <property type="match status" value="1"/>
</dbReference>
<dbReference type="Pfam" id="PF13178">
    <property type="entry name" value="DUF4005"/>
    <property type="match status" value="1"/>
</dbReference>
<dbReference type="PANTHER" id="PTHR32295:SF281">
    <property type="entry name" value="PROTEIN IQ-DOMAIN 31"/>
    <property type="match status" value="1"/>
</dbReference>
<reference evidence="8 9" key="1">
    <citation type="submission" date="2023-03" db="EMBL/GenBank/DDBJ databases">
        <title>WGS of Gossypium arboreum.</title>
        <authorList>
            <person name="Yu D."/>
        </authorList>
    </citation>
    <scope>NUCLEOTIDE SEQUENCE [LARGE SCALE GENOMIC DNA]</scope>
    <source>
        <tissue evidence="8">Leaf</tissue>
    </source>
</reference>
<organism evidence="8 9">
    <name type="scientific">Gossypium arboreum</name>
    <name type="common">Tree cotton</name>
    <name type="synonym">Gossypium nanking</name>
    <dbReference type="NCBI Taxonomy" id="29729"/>
    <lineage>
        <taxon>Eukaryota</taxon>
        <taxon>Viridiplantae</taxon>
        <taxon>Streptophyta</taxon>
        <taxon>Embryophyta</taxon>
        <taxon>Tracheophyta</taxon>
        <taxon>Spermatophyta</taxon>
        <taxon>Magnoliopsida</taxon>
        <taxon>eudicotyledons</taxon>
        <taxon>Gunneridae</taxon>
        <taxon>Pentapetalae</taxon>
        <taxon>rosids</taxon>
        <taxon>malvids</taxon>
        <taxon>Malvales</taxon>
        <taxon>Malvaceae</taxon>
        <taxon>Malvoideae</taxon>
        <taxon>Gossypium</taxon>
    </lineage>
</organism>
<dbReference type="PROSITE" id="PS50096">
    <property type="entry name" value="IQ"/>
    <property type="match status" value="3"/>
</dbReference>
<evidence type="ECO:0000256" key="5">
    <source>
        <dbReference type="SAM" id="Coils"/>
    </source>
</evidence>
<comment type="caution">
    <text evidence="8">The sequence shown here is derived from an EMBL/GenBank/DDBJ whole genome shotgun (WGS) entry which is preliminary data.</text>
</comment>
<feature type="coiled-coil region" evidence="5">
    <location>
        <begin position="119"/>
        <end position="147"/>
    </location>
</feature>
<evidence type="ECO:0000313" key="9">
    <source>
        <dbReference type="Proteomes" id="UP001358586"/>
    </source>
</evidence>
<feature type="region of interest" description="Disordered" evidence="6">
    <location>
        <begin position="579"/>
        <end position="619"/>
    </location>
</feature>
<comment type="similarity">
    <text evidence="2">Belongs to the IQD family.</text>
</comment>
<evidence type="ECO:0000259" key="7">
    <source>
        <dbReference type="Pfam" id="PF13178"/>
    </source>
</evidence>
<evidence type="ECO:0000256" key="6">
    <source>
        <dbReference type="SAM" id="MobiDB-lite"/>
    </source>
</evidence>
<proteinExistence type="inferred from homology"/>
<feature type="compositionally biased region" description="Basic and acidic residues" evidence="6">
    <location>
        <begin position="527"/>
        <end position="543"/>
    </location>
</feature>
<dbReference type="EMBL" id="JARKNE010000011">
    <property type="protein sequence ID" value="KAK5782866.1"/>
    <property type="molecule type" value="Genomic_DNA"/>
</dbReference>
<feature type="compositionally biased region" description="Basic and acidic residues" evidence="6">
    <location>
        <begin position="802"/>
        <end position="829"/>
    </location>
</feature>
<dbReference type="InterPro" id="IPR027417">
    <property type="entry name" value="P-loop_NTPase"/>
</dbReference>
<evidence type="ECO:0000256" key="3">
    <source>
        <dbReference type="ARBA" id="ARBA00024378"/>
    </source>
</evidence>
<feature type="region of interest" description="Disordered" evidence="6">
    <location>
        <begin position="372"/>
        <end position="397"/>
    </location>
</feature>
<evidence type="ECO:0000256" key="2">
    <source>
        <dbReference type="ARBA" id="ARBA00024341"/>
    </source>
</evidence>
<gene>
    <name evidence="8" type="ORF">PVK06_037371</name>
</gene>
<keyword evidence="9" id="KW-1185">Reference proteome</keyword>
<keyword evidence="1" id="KW-0112">Calmodulin-binding</keyword>
<dbReference type="Proteomes" id="UP001358586">
    <property type="component" value="Chromosome 11"/>
</dbReference>
<comment type="function">
    <text evidence="4">May be involved in cooperative interactions with calmodulins or calmodulin-like proteins. Recruits calmodulin proteins to microtubules, thus being a potential scaffold in cellular signaling and trafficking. May associate with nucleic acids and regulate gene expression at the transcriptional or post-transcriptional level.</text>
</comment>
<dbReference type="CDD" id="cd23767">
    <property type="entry name" value="IQCD"/>
    <property type="match status" value="1"/>
</dbReference>
<feature type="domain" description="DUF4005" evidence="7">
    <location>
        <begin position="726"/>
        <end position="804"/>
    </location>
</feature>